<dbReference type="InterPro" id="IPR011989">
    <property type="entry name" value="ARM-like"/>
</dbReference>
<dbReference type="Gene3D" id="1.25.10.10">
    <property type="entry name" value="Leucine-rich Repeat Variant"/>
    <property type="match status" value="1"/>
</dbReference>
<dbReference type="OrthoDB" id="10031548at2759"/>
<dbReference type="EMBL" id="JAPFRF010000011">
    <property type="protein sequence ID" value="KAJ7315981.1"/>
    <property type="molecule type" value="Genomic_DNA"/>
</dbReference>
<dbReference type="PANTHER" id="PTHR38323:SF1">
    <property type="entry name" value="PROTEIN HEATR9"/>
    <property type="match status" value="1"/>
</dbReference>
<organism evidence="1 2">
    <name type="scientific">Phrynocephalus forsythii</name>
    <dbReference type="NCBI Taxonomy" id="171643"/>
    <lineage>
        <taxon>Eukaryota</taxon>
        <taxon>Metazoa</taxon>
        <taxon>Chordata</taxon>
        <taxon>Craniata</taxon>
        <taxon>Vertebrata</taxon>
        <taxon>Euteleostomi</taxon>
        <taxon>Lepidosauria</taxon>
        <taxon>Squamata</taxon>
        <taxon>Bifurcata</taxon>
        <taxon>Unidentata</taxon>
        <taxon>Episquamata</taxon>
        <taxon>Toxicofera</taxon>
        <taxon>Iguania</taxon>
        <taxon>Acrodonta</taxon>
        <taxon>Agamidae</taxon>
        <taxon>Agaminae</taxon>
        <taxon>Phrynocephalus</taxon>
    </lineage>
</organism>
<dbReference type="SUPFAM" id="SSF48371">
    <property type="entry name" value="ARM repeat"/>
    <property type="match status" value="1"/>
</dbReference>
<reference evidence="1" key="1">
    <citation type="journal article" date="2023" name="DNA Res.">
        <title>Chromosome-level genome assembly of Phrynocephalus forsythii using third-generation DNA sequencing and Hi-C analysis.</title>
        <authorList>
            <person name="Qi Y."/>
            <person name="Zhao W."/>
            <person name="Zhao Y."/>
            <person name="Niu C."/>
            <person name="Cao S."/>
            <person name="Zhang Y."/>
        </authorList>
    </citation>
    <scope>NUCLEOTIDE SEQUENCE</scope>
    <source>
        <tissue evidence="1">Muscle</tissue>
    </source>
</reference>
<evidence type="ECO:0000313" key="2">
    <source>
        <dbReference type="Proteomes" id="UP001142489"/>
    </source>
</evidence>
<dbReference type="Proteomes" id="UP001142489">
    <property type="component" value="Unassembled WGS sequence"/>
</dbReference>
<protein>
    <recommendedName>
        <fullName evidence="3">Protein HEATR9</fullName>
    </recommendedName>
</protein>
<gene>
    <name evidence="1" type="ORF">JRQ81_002143</name>
</gene>
<name>A0A9Q0XI28_9SAUR</name>
<proteinExistence type="predicted"/>
<sequence length="384" mass="44029">MGGSKVLPEVTCGARMPRKLLWSSMLEKPENKEARRDIDLRMPRDSFHQNPRITYPRLPSEWRTCAPQPHFIQPRIVEQPDPARLEKQCIYRKKLEKAKAKATKKKSDFSLLKFVKLAKIKPKEIYMWEEQLKLERLKVLIKYLASPVELEQLYAAQALGQLGIAEESVLSALHNTLQECNSMALQYEAARSLALLGCLETSVVKVLLRHLKAVSLNRREDTLAALKISLQAWSRMAPFERFPIAGQSCLIRNLERLVKLQDPLDEISFDAALCLGYLDETSPVAQEAMLMCLTQKDWKKKNQALVILIKHMAILDAVIIQSVLHQLQHSPVCKHRVDSAKLLTTIGIEPIQQEGMEEKVFDVLLWKLSEEPFLVRLKHLQSQF</sequence>
<dbReference type="InterPro" id="IPR052873">
    <property type="entry name" value="HEATR9"/>
</dbReference>
<evidence type="ECO:0000313" key="1">
    <source>
        <dbReference type="EMBL" id="KAJ7315981.1"/>
    </source>
</evidence>
<dbReference type="PANTHER" id="PTHR38323">
    <property type="entry name" value="PROTEIN HEATR9"/>
    <property type="match status" value="1"/>
</dbReference>
<keyword evidence="2" id="KW-1185">Reference proteome</keyword>
<evidence type="ECO:0008006" key="3">
    <source>
        <dbReference type="Google" id="ProtNLM"/>
    </source>
</evidence>
<dbReference type="InterPro" id="IPR016024">
    <property type="entry name" value="ARM-type_fold"/>
</dbReference>
<dbReference type="AlphaFoldDB" id="A0A9Q0XI28"/>
<accession>A0A9Q0XI28</accession>
<comment type="caution">
    <text evidence="1">The sequence shown here is derived from an EMBL/GenBank/DDBJ whole genome shotgun (WGS) entry which is preliminary data.</text>
</comment>